<proteinExistence type="predicted"/>
<dbReference type="Proteomes" id="UP001589613">
    <property type="component" value="Unassembled WGS sequence"/>
</dbReference>
<protein>
    <submittedName>
        <fullName evidence="1">Uncharacterized protein</fullName>
    </submittedName>
</protein>
<organism evidence="1 2">
    <name type="scientific">Ornithinimicrobium kibberense</name>
    <dbReference type="NCBI Taxonomy" id="282060"/>
    <lineage>
        <taxon>Bacteria</taxon>
        <taxon>Bacillati</taxon>
        <taxon>Actinomycetota</taxon>
        <taxon>Actinomycetes</taxon>
        <taxon>Micrococcales</taxon>
        <taxon>Ornithinimicrobiaceae</taxon>
        <taxon>Ornithinimicrobium</taxon>
    </lineage>
</organism>
<evidence type="ECO:0000313" key="2">
    <source>
        <dbReference type="Proteomes" id="UP001589613"/>
    </source>
</evidence>
<reference evidence="1 2" key="1">
    <citation type="submission" date="2024-09" db="EMBL/GenBank/DDBJ databases">
        <authorList>
            <person name="Sun Q."/>
            <person name="Mori K."/>
        </authorList>
    </citation>
    <scope>NUCLEOTIDE SEQUENCE [LARGE SCALE GENOMIC DNA]</scope>
    <source>
        <strain evidence="1 2">JCM 12763</strain>
    </source>
</reference>
<dbReference type="RefSeq" id="WP_141338609.1">
    <property type="nucleotide sequence ID" value="NZ_JBHMAX010000028.1"/>
</dbReference>
<dbReference type="EMBL" id="JBHMAX010000028">
    <property type="protein sequence ID" value="MFB9733279.1"/>
    <property type="molecule type" value="Genomic_DNA"/>
</dbReference>
<name>A0ABV5V615_9MICO</name>
<evidence type="ECO:0000313" key="1">
    <source>
        <dbReference type="EMBL" id="MFB9733279.1"/>
    </source>
</evidence>
<accession>A0ABV5V615</accession>
<sequence>MAEVTLGDYAGYIFTEMVRAREAADAYSRALADRYNQDEVLRHFPVPRFRTPKVDITVPVLISGARFSRTVRFVEPEQDFVDALAQWAEAVRTEVEHSQGGLPRRRLRTGGGEELSEVRRLAADLHAELVANPDPSHPEAVVVTWWRQIFRAALAGARLLTYYLETDESNRLLARTTAEVLDHVRRRTVVSHTEIESLLVDPETVVVADGSTDSTVFVVRAEMLEEGFLLREVQEEDGTVSRIVEFD</sequence>
<gene>
    <name evidence="1" type="ORF">ACFFN0_14620</name>
</gene>
<comment type="caution">
    <text evidence="1">The sequence shown here is derived from an EMBL/GenBank/DDBJ whole genome shotgun (WGS) entry which is preliminary data.</text>
</comment>
<keyword evidence="2" id="KW-1185">Reference proteome</keyword>